<evidence type="ECO:0000259" key="2">
    <source>
        <dbReference type="Pfam" id="PF00578"/>
    </source>
</evidence>
<dbReference type="InterPro" id="IPR036249">
    <property type="entry name" value="Thioredoxin-like_sf"/>
</dbReference>
<accession>A0A917ITX2</accession>
<dbReference type="Proteomes" id="UP000627292">
    <property type="component" value="Unassembled WGS sequence"/>
</dbReference>
<dbReference type="AlphaFoldDB" id="A0A917ITX2"/>
<dbReference type="RefSeq" id="WP_188951518.1">
    <property type="nucleotide sequence ID" value="NZ_BMIB01000002.1"/>
</dbReference>
<evidence type="ECO:0000313" key="4">
    <source>
        <dbReference type="Proteomes" id="UP000627292"/>
    </source>
</evidence>
<dbReference type="GO" id="GO:0016209">
    <property type="term" value="F:antioxidant activity"/>
    <property type="evidence" value="ECO:0007669"/>
    <property type="project" value="InterPro"/>
</dbReference>
<organism evidence="3 4">
    <name type="scientific">Filimonas zeae</name>
    <dbReference type="NCBI Taxonomy" id="1737353"/>
    <lineage>
        <taxon>Bacteria</taxon>
        <taxon>Pseudomonadati</taxon>
        <taxon>Bacteroidota</taxon>
        <taxon>Chitinophagia</taxon>
        <taxon>Chitinophagales</taxon>
        <taxon>Chitinophagaceae</taxon>
        <taxon>Filimonas</taxon>
    </lineage>
</organism>
<proteinExistence type="predicted"/>
<dbReference type="SUPFAM" id="SSF52833">
    <property type="entry name" value="Thioredoxin-like"/>
    <property type="match status" value="1"/>
</dbReference>
<evidence type="ECO:0000256" key="1">
    <source>
        <dbReference type="SAM" id="SignalP"/>
    </source>
</evidence>
<feature type="chain" id="PRO_5036743338" description="Alkyl hydroperoxide reductase subunit C/ Thiol specific antioxidant domain-containing protein" evidence="1">
    <location>
        <begin position="21"/>
        <end position="182"/>
    </location>
</feature>
<protein>
    <recommendedName>
        <fullName evidence="2">Alkyl hydroperoxide reductase subunit C/ Thiol specific antioxidant domain-containing protein</fullName>
    </recommendedName>
</protein>
<evidence type="ECO:0000313" key="3">
    <source>
        <dbReference type="EMBL" id="GGH64278.1"/>
    </source>
</evidence>
<keyword evidence="1" id="KW-0732">Signal</keyword>
<dbReference type="GO" id="GO:0016491">
    <property type="term" value="F:oxidoreductase activity"/>
    <property type="evidence" value="ECO:0007669"/>
    <property type="project" value="InterPro"/>
</dbReference>
<sequence>MKPFLFSSLLFLLLPLCSRAQQPAITPRGMALPVVNMEEVETTPVGTRVGEVSVTDVSGRNWQLNRLRGKVVFLYCFAVDSAINSNTAAELNELVEKFADSAAVFLALSPDRFSEMAQCGGNAFLKCPVAYQQSEALEKLAITTFPAVVVLNKKGRIAAWQDATHSGIVKEQEALLYKLLRK</sequence>
<feature type="signal peptide" evidence="1">
    <location>
        <begin position="1"/>
        <end position="20"/>
    </location>
</feature>
<name>A0A917ITX2_9BACT</name>
<dbReference type="InterPro" id="IPR000866">
    <property type="entry name" value="AhpC/TSA"/>
</dbReference>
<keyword evidence="4" id="KW-1185">Reference proteome</keyword>
<reference evidence="3" key="2">
    <citation type="submission" date="2020-09" db="EMBL/GenBank/DDBJ databases">
        <authorList>
            <person name="Sun Q."/>
            <person name="Zhou Y."/>
        </authorList>
    </citation>
    <scope>NUCLEOTIDE SEQUENCE</scope>
    <source>
        <strain evidence="3">CGMCC 1.15290</strain>
    </source>
</reference>
<reference evidence="3" key="1">
    <citation type="journal article" date="2014" name="Int. J. Syst. Evol. Microbiol.">
        <title>Complete genome sequence of Corynebacterium casei LMG S-19264T (=DSM 44701T), isolated from a smear-ripened cheese.</title>
        <authorList>
            <consortium name="US DOE Joint Genome Institute (JGI-PGF)"/>
            <person name="Walter F."/>
            <person name="Albersmeier A."/>
            <person name="Kalinowski J."/>
            <person name="Ruckert C."/>
        </authorList>
    </citation>
    <scope>NUCLEOTIDE SEQUENCE</scope>
    <source>
        <strain evidence="3">CGMCC 1.15290</strain>
    </source>
</reference>
<dbReference type="Gene3D" id="3.40.30.10">
    <property type="entry name" value="Glutaredoxin"/>
    <property type="match status" value="1"/>
</dbReference>
<dbReference type="Pfam" id="PF00578">
    <property type="entry name" value="AhpC-TSA"/>
    <property type="match status" value="1"/>
</dbReference>
<comment type="caution">
    <text evidence="3">The sequence shown here is derived from an EMBL/GenBank/DDBJ whole genome shotgun (WGS) entry which is preliminary data.</text>
</comment>
<gene>
    <name evidence="3" type="ORF">GCM10011379_16150</name>
</gene>
<feature type="domain" description="Alkyl hydroperoxide reductase subunit C/ Thiol specific antioxidant" evidence="2">
    <location>
        <begin position="45"/>
        <end position="158"/>
    </location>
</feature>
<dbReference type="EMBL" id="BMIB01000002">
    <property type="protein sequence ID" value="GGH64278.1"/>
    <property type="molecule type" value="Genomic_DNA"/>
</dbReference>